<evidence type="ECO:0000256" key="5">
    <source>
        <dbReference type="SAM" id="Coils"/>
    </source>
</evidence>
<dbReference type="PANTHER" id="PTHR19303:SF73">
    <property type="entry name" value="PROTEIN PDC2"/>
    <property type="match status" value="1"/>
</dbReference>
<dbReference type="PANTHER" id="PTHR19303">
    <property type="entry name" value="TRANSPOSON"/>
    <property type="match status" value="1"/>
</dbReference>
<dbReference type="Proteomes" id="UP000001555">
    <property type="component" value="Unassembled WGS sequence"/>
</dbReference>
<dbReference type="SMART" id="SM00674">
    <property type="entry name" value="CENPB"/>
    <property type="match status" value="1"/>
</dbReference>
<reference evidence="10" key="2">
    <citation type="submission" date="2020-05" db="UniProtKB">
        <authorList>
            <consortium name="EnsemblMetazoa"/>
        </authorList>
    </citation>
    <scope>IDENTIFICATION</scope>
    <source>
        <strain evidence="10">wikel</strain>
    </source>
</reference>
<dbReference type="PROSITE" id="PS51253">
    <property type="entry name" value="HTH_CENPB"/>
    <property type="match status" value="1"/>
</dbReference>
<evidence type="ECO:0000259" key="7">
    <source>
        <dbReference type="PROSITE" id="PS50960"/>
    </source>
</evidence>
<keyword evidence="11" id="KW-1185">Reference proteome</keyword>
<dbReference type="EMBL" id="ABJB010985678">
    <property type="status" value="NOT_ANNOTATED_CDS"/>
    <property type="molecule type" value="Genomic_DNA"/>
</dbReference>
<keyword evidence="2 4" id="KW-0238">DNA-binding</keyword>
<dbReference type="InterPro" id="IPR006600">
    <property type="entry name" value="HTH_CenpB_DNA-bd_dom"/>
</dbReference>
<dbReference type="InterPro" id="IPR009057">
    <property type="entry name" value="Homeodomain-like_sf"/>
</dbReference>
<proteinExistence type="predicted"/>
<evidence type="ECO:0000256" key="1">
    <source>
        <dbReference type="ARBA" id="ARBA00004123"/>
    </source>
</evidence>
<dbReference type="OrthoDB" id="6513070at2759"/>
<evidence type="ECO:0000313" key="11">
    <source>
        <dbReference type="Proteomes" id="UP000001555"/>
    </source>
</evidence>
<dbReference type="PROSITE" id="PS50960">
    <property type="entry name" value="HTH_PSQ"/>
    <property type="match status" value="1"/>
</dbReference>
<evidence type="ECO:0000256" key="4">
    <source>
        <dbReference type="PROSITE-ProRule" id="PRU00320"/>
    </source>
</evidence>
<feature type="coiled-coil region" evidence="5">
    <location>
        <begin position="488"/>
        <end position="558"/>
    </location>
</feature>
<dbReference type="EMBL" id="ABJB010867150">
    <property type="status" value="NOT_ANNOTATED_CDS"/>
    <property type="molecule type" value="Genomic_DNA"/>
</dbReference>
<feature type="domain" description="HTH CENPB-type" evidence="8">
    <location>
        <begin position="172"/>
        <end position="244"/>
    </location>
</feature>
<dbReference type="InterPro" id="IPR050863">
    <property type="entry name" value="CenT-Element_Derived"/>
</dbReference>
<dbReference type="EMBL" id="ABJB010704824">
    <property type="status" value="NOT_ANNOTATED_CDS"/>
    <property type="molecule type" value="Genomic_DNA"/>
</dbReference>
<dbReference type="VEuPathDB" id="VectorBase:ISCP_003462"/>
<dbReference type="VEuPathDB" id="VectorBase:ISCP_012559"/>
<dbReference type="EnsemblMetazoa" id="ISCW021206-RA">
    <property type="protein sequence ID" value="ISCW021206-PA"/>
    <property type="gene ID" value="ISCW021206"/>
</dbReference>
<feature type="DNA-binding region" description="H-T-H motif" evidence="4">
    <location>
        <begin position="135"/>
        <end position="155"/>
    </location>
</feature>
<accession>B7Q5L6</accession>
<dbReference type="InterPro" id="IPR007889">
    <property type="entry name" value="HTH_Psq"/>
</dbReference>
<name>B7Q5L6_IXOSC</name>
<protein>
    <submittedName>
        <fullName evidence="9 10">Jerky, putative</fullName>
    </submittedName>
</protein>
<dbReference type="GO" id="GO:0003677">
    <property type="term" value="F:DNA binding"/>
    <property type="evidence" value="ECO:0000318"/>
    <property type="project" value="GO_Central"/>
</dbReference>
<dbReference type="Gene3D" id="1.10.10.60">
    <property type="entry name" value="Homeodomain-like"/>
    <property type="match status" value="2"/>
</dbReference>
<organism>
    <name type="scientific">Ixodes scapularis</name>
    <name type="common">Black-legged tick</name>
    <name type="synonym">Deer tick</name>
    <dbReference type="NCBI Taxonomy" id="6945"/>
    <lineage>
        <taxon>Eukaryota</taxon>
        <taxon>Metazoa</taxon>
        <taxon>Ecdysozoa</taxon>
        <taxon>Arthropoda</taxon>
        <taxon>Chelicerata</taxon>
        <taxon>Arachnida</taxon>
        <taxon>Acari</taxon>
        <taxon>Parasitiformes</taxon>
        <taxon>Ixodida</taxon>
        <taxon>Ixodoidea</taxon>
        <taxon>Ixodidae</taxon>
        <taxon>Ixodinae</taxon>
        <taxon>Ixodes</taxon>
    </lineage>
</organism>
<dbReference type="EMBL" id="DS861946">
    <property type="protein sequence ID" value="EEC14138.1"/>
    <property type="molecule type" value="Genomic_DNA"/>
</dbReference>
<dbReference type="Pfam" id="PF04218">
    <property type="entry name" value="CENP-B_N"/>
    <property type="match status" value="1"/>
</dbReference>
<evidence type="ECO:0000313" key="10">
    <source>
        <dbReference type="EnsemblMetazoa" id="ISCW021206-PA"/>
    </source>
</evidence>
<reference evidence="9 11" key="1">
    <citation type="submission" date="2008-03" db="EMBL/GenBank/DDBJ databases">
        <title>Annotation of Ixodes scapularis.</title>
        <authorList>
            <consortium name="Ixodes scapularis Genome Project Consortium"/>
            <person name="Caler E."/>
            <person name="Hannick L.I."/>
            <person name="Bidwell S."/>
            <person name="Joardar V."/>
            <person name="Thiagarajan M."/>
            <person name="Amedeo P."/>
            <person name="Galinsky K.J."/>
            <person name="Schobel S."/>
            <person name="Inman J."/>
            <person name="Hostetler J."/>
            <person name="Miller J."/>
            <person name="Hammond M."/>
            <person name="Megy K."/>
            <person name="Lawson D."/>
            <person name="Kodira C."/>
            <person name="Sutton G."/>
            <person name="Meyer J."/>
            <person name="Hill C.A."/>
            <person name="Birren B."/>
            <person name="Nene V."/>
            <person name="Collins F."/>
            <person name="Alarcon-Chaidez F."/>
            <person name="Wikel S."/>
            <person name="Strausberg R."/>
        </authorList>
    </citation>
    <scope>NUCLEOTIDE SEQUENCE [LARGE SCALE GENOMIC DNA]</scope>
    <source>
        <strain evidence="11">Wikel</strain>
        <strain evidence="9">Wikel colony</strain>
    </source>
</reference>
<dbReference type="SUPFAM" id="SSF46689">
    <property type="entry name" value="Homeodomain-like"/>
    <property type="match status" value="2"/>
</dbReference>
<dbReference type="VEuPathDB" id="VectorBase:ISCW021206"/>
<dbReference type="AlphaFoldDB" id="B7Q5L6"/>
<keyword evidence="5" id="KW-0175">Coiled coil</keyword>
<gene>
    <name evidence="9" type="ORF">IscW_ISCW021206</name>
</gene>
<evidence type="ECO:0000256" key="2">
    <source>
        <dbReference type="ARBA" id="ARBA00023125"/>
    </source>
</evidence>
<dbReference type="GO" id="GO:0005634">
    <property type="term" value="C:nucleus"/>
    <property type="evidence" value="ECO:0000318"/>
    <property type="project" value="GO_Central"/>
</dbReference>
<evidence type="ECO:0000313" key="9">
    <source>
        <dbReference type="EMBL" id="EEC14138.1"/>
    </source>
</evidence>
<sequence>MIRRAGDFRVGAEAPRSRQMGRRATPSPFVAGAVLLSSIPPDRYEGLWQAPPPPCLGGARWLGRPPLPYVVHVDPSTLLAPSGLSDFSGLRVKAAPYVFVGPGTSQQLPGKRKRVVLTIRQKLEIIRLLEAGRMPKELAGEFGIGEQTVRDLRKSKEQLKHFSEESGDASDRLKSMKLPLYRVLDRALRTWLQERRKLGEAVTSVQCTNQAKHLIETLKLEGKFNAHGGWLNRFKLRHGIATAPPVRMLPTGHSPDNASMHVEATYGENHGEFIIPMSDVAEQQLIARPSTAPRDAAHSMVLSDVRSLVTAPPEIQIKEEVPDREGTVENADNGNEGDVIEDVAAPALPAASPLPSPPVLHVVPQTVATPPPTATNGPFFAKNRNRRPAPYASSTQDRKSRLEIEVLLATKRKLEAEERRANAEAEFYLEEKRRSMALVSLHQEERRKLSAITELHVEERRKASSKADLLQEHRNYYLEQQRTEVVRRRLLLLEIQKIKKELKGQRNRKRITCSWAVSSAAERKAKLELDILVSTKRKLEAETLKAEAEERRAAAETLLLAETLKKCSEEKNKAVAEAMFLVQERKRSEEETRKAAAIADFHVEERRKAAAKVDVLLEHRNYYADQRKTEAVKRRVLLLEVQKMKRELKLI</sequence>
<dbReference type="Pfam" id="PF03221">
    <property type="entry name" value="HTH_Tnp_Tc5"/>
    <property type="match status" value="1"/>
</dbReference>
<feature type="region of interest" description="Disordered" evidence="6">
    <location>
        <begin position="368"/>
        <end position="397"/>
    </location>
</feature>
<dbReference type="PaxDb" id="6945-B7Q5L6"/>
<feature type="region of interest" description="Disordered" evidence="6">
    <location>
        <begin position="1"/>
        <end position="24"/>
    </location>
</feature>
<evidence type="ECO:0000259" key="8">
    <source>
        <dbReference type="PROSITE" id="PS51253"/>
    </source>
</evidence>
<feature type="coiled-coil region" evidence="5">
    <location>
        <begin position="404"/>
        <end position="431"/>
    </location>
</feature>
<dbReference type="HOGENOM" id="CLU_421087_0_0_1"/>
<dbReference type="EMBL" id="ABJB011122501">
    <property type="status" value="NOT_ANNOTATED_CDS"/>
    <property type="molecule type" value="Genomic_DNA"/>
</dbReference>
<dbReference type="EMBL" id="ABJB010302376">
    <property type="status" value="NOT_ANNOTATED_CDS"/>
    <property type="molecule type" value="Genomic_DNA"/>
</dbReference>
<keyword evidence="3 4" id="KW-0539">Nucleus</keyword>
<evidence type="ECO:0000256" key="6">
    <source>
        <dbReference type="SAM" id="MobiDB-lite"/>
    </source>
</evidence>
<feature type="domain" description="HTH psq-type" evidence="7">
    <location>
        <begin position="108"/>
        <end position="159"/>
    </location>
</feature>
<dbReference type="EMBL" id="ABJB010385548">
    <property type="status" value="NOT_ANNOTATED_CDS"/>
    <property type="molecule type" value="Genomic_DNA"/>
</dbReference>
<dbReference type="InParanoid" id="B7Q5L6"/>
<dbReference type="VEuPathDB" id="VectorBase:ISCI021206"/>
<evidence type="ECO:0000256" key="3">
    <source>
        <dbReference type="ARBA" id="ARBA00023242"/>
    </source>
</evidence>
<comment type="subcellular location">
    <subcellularLocation>
        <location evidence="1 4">Nucleus</location>
    </subcellularLocation>
</comment>